<dbReference type="AlphaFoldDB" id="A0A1H4DQT2"/>
<reference evidence="1 2" key="1">
    <citation type="submission" date="2016-10" db="EMBL/GenBank/DDBJ databases">
        <authorList>
            <person name="de Groot N.N."/>
        </authorList>
    </citation>
    <scope>NUCLEOTIDE SEQUENCE [LARGE SCALE GENOMIC DNA]</scope>
    <source>
        <strain evidence="1 2">D31d</strain>
    </source>
</reference>
<protein>
    <recommendedName>
        <fullName evidence="3">Glycosyl transferase family 2</fullName>
    </recommendedName>
</protein>
<evidence type="ECO:0000313" key="1">
    <source>
        <dbReference type="EMBL" id="SEA75101.1"/>
    </source>
</evidence>
<dbReference type="Proteomes" id="UP000182257">
    <property type="component" value="Unassembled WGS sequence"/>
</dbReference>
<dbReference type="EMBL" id="FNRF01000004">
    <property type="protein sequence ID" value="SEA75101.1"/>
    <property type="molecule type" value="Genomic_DNA"/>
</dbReference>
<proteinExistence type="predicted"/>
<sequence length="262" mass="31255">MNGSIPLIVSSCDNCCDLWQPFFWLLKKHWAGFDRKVYLCTDSKTFGYEGMDIECPLKMPKGSTWSENLMLLLSGVDAEYVLFILDDFWLKRNVDLERFSRCEEIIKKDKSVGFICLIKQLEPSDTNPVSAEYPDLIEYGLKTPYRVTTQVGLWRKDYLMSLLRRHESAWWFEMFGSKRSRRLNYRSYVVRESIFDYDDGGVLFRGSYVKEYVEYFKEELNYILSTQRRIEEKNTLLTEMKELSFFKKLSPSFIYNYLRSQF</sequence>
<evidence type="ECO:0008006" key="3">
    <source>
        <dbReference type="Google" id="ProtNLM"/>
    </source>
</evidence>
<accession>A0A1H4DQT2</accession>
<evidence type="ECO:0000313" key="2">
    <source>
        <dbReference type="Proteomes" id="UP000182257"/>
    </source>
</evidence>
<organism evidence="1 2">
    <name type="scientific">Xylanibacter ruminicola</name>
    <name type="common">Prevotella ruminicola</name>
    <dbReference type="NCBI Taxonomy" id="839"/>
    <lineage>
        <taxon>Bacteria</taxon>
        <taxon>Pseudomonadati</taxon>
        <taxon>Bacteroidota</taxon>
        <taxon>Bacteroidia</taxon>
        <taxon>Bacteroidales</taxon>
        <taxon>Prevotellaceae</taxon>
        <taxon>Xylanibacter</taxon>
    </lineage>
</organism>
<gene>
    <name evidence="1" type="ORF">SAMN05216462_2480</name>
</gene>
<name>A0A1H4DQT2_XYLRU</name>